<organism evidence="2 3">
    <name type="scientific">Mycena maculata</name>
    <dbReference type="NCBI Taxonomy" id="230809"/>
    <lineage>
        <taxon>Eukaryota</taxon>
        <taxon>Fungi</taxon>
        <taxon>Dikarya</taxon>
        <taxon>Basidiomycota</taxon>
        <taxon>Agaricomycotina</taxon>
        <taxon>Agaricomycetes</taxon>
        <taxon>Agaricomycetidae</taxon>
        <taxon>Agaricales</taxon>
        <taxon>Marasmiineae</taxon>
        <taxon>Mycenaceae</taxon>
        <taxon>Mycena</taxon>
    </lineage>
</organism>
<proteinExistence type="predicted"/>
<feature type="region of interest" description="Disordered" evidence="1">
    <location>
        <begin position="140"/>
        <end position="159"/>
    </location>
</feature>
<evidence type="ECO:0000256" key="1">
    <source>
        <dbReference type="SAM" id="MobiDB-lite"/>
    </source>
</evidence>
<comment type="caution">
    <text evidence="2">The sequence shown here is derived from an EMBL/GenBank/DDBJ whole genome shotgun (WGS) entry which is preliminary data.</text>
</comment>
<keyword evidence="3" id="KW-1185">Reference proteome</keyword>
<evidence type="ECO:0000313" key="3">
    <source>
        <dbReference type="Proteomes" id="UP001215280"/>
    </source>
</evidence>
<sequence>MEGRARVLRVLQPRRVCRARRGARARSSRSRSTCCVGGAALAVRVLATFLRCPRLRFHPRGGVNVLAHDTTHPAARGHPPYAPTSNPASPVLPPERVSSETQRARTPHALPLVQHPHARDSAQLHCGCFDALRAAPARQSRASAVTDENADAPRAPPGLVPSSSFSFVAVGRRGRCGPDPGTGSATFDGDARRWWRRVRTRPRREFRLLRNGAEKLHCRTLVVQNPQQCRG</sequence>
<feature type="region of interest" description="Disordered" evidence="1">
    <location>
        <begin position="73"/>
        <end position="99"/>
    </location>
</feature>
<protein>
    <submittedName>
        <fullName evidence="2">Uncharacterized protein</fullName>
    </submittedName>
</protein>
<name>A0AAD7IZK2_9AGAR</name>
<accession>A0AAD7IZK2</accession>
<gene>
    <name evidence="2" type="ORF">DFH07DRAFT_505736</name>
</gene>
<reference evidence="2" key="1">
    <citation type="submission" date="2023-03" db="EMBL/GenBank/DDBJ databases">
        <title>Massive genome expansion in bonnet fungi (Mycena s.s.) driven by repeated elements and novel gene families across ecological guilds.</title>
        <authorList>
            <consortium name="Lawrence Berkeley National Laboratory"/>
            <person name="Harder C.B."/>
            <person name="Miyauchi S."/>
            <person name="Viragh M."/>
            <person name="Kuo A."/>
            <person name="Thoen E."/>
            <person name="Andreopoulos B."/>
            <person name="Lu D."/>
            <person name="Skrede I."/>
            <person name="Drula E."/>
            <person name="Henrissat B."/>
            <person name="Morin E."/>
            <person name="Kohler A."/>
            <person name="Barry K."/>
            <person name="LaButti K."/>
            <person name="Morin E."/>
            <person name="Salamov A."/>
            <person name="Lipzen A."/>
            <person name="Mereny Z."/>
            <person name="Hegedus B."/>
            <person name="Baldrian P."/>
            <person name="Stursova M."/>
            <person name="Weitz H."/>
            <person name="Taylor A."/>
            <person name="Grigoriev I.V."/>
            <person name="Nagy L.G."/>
            <person name="Martin F."/>
            <person name="Kauserud H."/>
        </authorList>
    </citation>
    <scope>NUCLEOTIDE SEQUENCE</scope>
    <source>
        <strain evidence="2">CBHHK188m</strain>
    </source>
</reference>
<dbReference type="Proteomes" id="UP001215280">
    <property type="component" value="Unassembled WGS sequence"/>
</dbReference>
<evidence type="ECO:0000313" key="2">
    <source>
        <dbReference type="EMBL" id="KAJ7753917.1"/>
    </source>
</evidence>
<dbReference type="AlphaFoldDB" id="A0AAD7IZK2"/>
<dbReference type="EMBL" id="JARJLG010000069">
    <property type="protein sequence ID" value="KAJ7753917.1"/>
    <property type="molecule type" value="Genomic_DNA"/>
</dbReference>